<dbReference type="AlphaFoldDB" id="H1KIB9"/>
<proteinExistence type="predicted"/>
<name>H1KIB9_METEX</name>
<dbReference type="EMBL" id="AGJK01000051">
    <property type="protein sequence ID" value="EHP92754.1"/>
    <property type="molecule type" value="Genomic_DNA"/>
</dbReference>
<gene>
    <name evidence="1" type="ORF">MetexDRAFT_2381</name>
</gene>
<dbReference type="Proteomes" id="UP000004382">
    <property type="component" value="Unassembled WGS sequence"/>
</dbReference>
<organism evidence="1 2">
    <name type="scientific">Methylorubrum extorquens DSM 13060</name>
    <dbReference type="NCBI Taxonomy" id="882800"/>
    <lineage>
        <taxon>Bacteria</taxon>
        <taxon>Pseudomonadati</taxon>
        <taxon>Pseudomonadota</taxon>
        <taxon>Alphaproteobacteria</taxon>
        <taxon>Hyphomicrobiales</taxon>
        <taxon>Methylobacteriaceae</taxon>
        <taxon>Methylorubrum</taxon>
    </lineage>
</organism>
<accession>H1KIB9</accession>
<evidence type="ECO:0000313" key="2">
    <source>
        <dbReference type="Proteomes" id="UP000004382"/>
    </source>
</evidence>
<evidence type="ECO:0000313" key="1">
    <source>
        <dbReference type="EMBL" id="EHP92754.1"/>
    </source>
</evidence>
<comment type="caution">
    <text evidence="1">The sequence shown here is derived from an EMBL/GenBank/DDBJ whole genome shotgun (WGS) entry which is preliminary data.</text>
</comment>
<sequence length="34" mass="3967">MEWASDRYLLSADIGPAIKRTRPYIGDWWRTGAI</sequence>
<reference evidence="1 2" key="1">
    <citation type="submission" date="2011-09" db="EMBL/GenBank/DDBJ databases">
        <title>The draft genome of Methylobacterium extorquens DSM 13060.</title>
        <authorList>
            <consortium name="US DOE Joint Genome Institute (JGI-PGF)"/>
            <person name="Lucas S."/>
            <person name="Han J."/>
            <person name="Lapidus A."/>
            <person name="Cheng J.-F."/>
            <person name="Goodwin L."/>
            <person name="Pitluck S."/>
            <person name="Peters L."/>
            <person name="Land M.L."/>
            <person name="Hauser L."/>
            <person name="Koskimaki J."/>
            <person name="Halonen O."/>
            <person name="Pirttila A."/>
            <person name="Frank C."/>
            <person name="Woyke T.J."/>
        </authorList>
    </citation>
    <scope>NUCLEOTIDE SEQUENCE [LARGE SCALE GENOMIC DNA]</scope>
    <source>
        <strain evidence="1 2">DSM 13060</strain>
    </source>
</reference>
<protein>
    <submittedName>
        <fullName evidence="1">Uncharacterized protein</fullName>
    </submittedName>
</protein>